<gene>
    <name evidence="2" type="ORF">A2628_01010</name>
</gene>
<dbReference type="EMBL" id="MGGL01000004">
    <property type="protein sequence ID" value="OGM27367.1"/>
    <property type="molecule type" value="Genomic_DNA"/>
</dbReference>
<accession>A0A1F7YJC3</accession>
<feature type="transmembrane region" description="Helical" evidence="1">
    <location>
        <begin position="18"/>
        <end position="41"/>
    </location>
</feature>
<proteinExistence type="predicted"/>
<evidence type="ECO:0000256" key="1">
    <source>
        <dbReference type="SAM" id="Phobius"/>
    </source>
</evidence>
<keyword evidence="1" id="KW-0812">Transmembrane</keyword>
<comment type="caution">
    <text evidence="2">The sequence shown here is derived from an EMBL/GenBank/DDBJ whole genome shotgun (WGS) entry which is preliminary data.</text>
</comment>
<dbReference type="Proteomes" id="UP000179221">
    <property type="component" value="Unassembled WGS sequence"/>
</dbReference>
<name>A0A1F7YJC3_9BACT</name>
<dbReference type="AlphaFoldDB" id="A0A1F7YJC3"/>
<organism evidence="2 3">
    <name type="scientific">Candidatus Woesebacteria bacterium RIFCSPHIGHO2_01_FULL_40_22</name>
    <dbReference type="NCBI Taxonomy" id="1802499"/>
    <lineage>
        <taxon>Bacteria</taxon>
        <taxon>Candidatus Woeseibacteriota</taxon>
    </lineage>
</organism>
<keyword evidence="1" id="KW-1133">Transmembrane helix</keyword>
<keyword evidence="1" id="KW-0472">Membrane</keyword>
<protein>
    <submittedName>
        <fullName evidence="2">Uncharacterized protein</fullName>
    </submittedName>
</protein>
<sequence>MEEAANLINTQRKNKFPIFIYLIFLILFIAVVVLASVLIISKLPCRGYLGKPQFTGVVDQEKNLVRGDDNFSSIKVKSCILSLQKTDENEVVYKVGIFRDYFRMEKFDIRIGGKYPKVAVCNIDKDGKCKVINAQDITLNLKLKNIYSFYFVVVDKKSQLIETNSEYEKFMDSLTKFLINESTYQSSGEVVQISQIDFD</sequence>
<reference evidence="2 3" key="1">
    <citation type="journal article" date="2016" name="Nat. Commun.">
        <title>Thousands of microbial genomes shed light on interconnected biogeochemical processes in an aquifer system.</title>
        <authorList>
            <person name="Anantharaman K."/>
            <person name="Brown C.T."/>
            <person name="Hug L.A."/>
            <person name="Sharon I."/>
            <person name="Castelle C.J."/>
            <person name="Probst A.J."/>
            <person name="Thomas B.C."/>
            <person name="Singh A."/>
            <person name="Wilkins M.J."/>
            <person name="Karaoz U."/>
            <person name="Brodie E.L."/>
            <person name="Williams K.H."/>
            <person name="Hubbard S.S."/>
            <person name="Banfield J.F."/>
        </authorList>
    </citation>
    <scope>NUCLEOTIDE SEQUENCE [LARGE SCALE GENOMIC DNA]</scope>
</reference>
<evidence type="ECO:0000313" key="2">
    <source>
        <dbReference type="EMBL" id="OGM27367.1"/>
    </source>
</evidence>
<evidence type="ECO:0000313" key="3">
    <source>
        <dbReference type="Proteomes" id="UP000179221"/>
    </source>
</evidence>